<dbReference type="Proteomes" id="UP001054252">
    <property type="component" value="Unassembled WGS sequence"/>
</dbReference>
<evidence type="ECO:0000313" key="4">
    <source>
        <dbReference type="Proteomes" id="UP001054252"/>
    </source>
</evidence>
<keyword evidence="1" id="KW-0472">Membrane</keyword>
<dbReference type="InterPro" id="IPR043502">
    <property type="entry name" value="DNA/RNA_pol_sf"/>
</dbReference>
<reference evidence="3 4" key="1">
    <citation type="journal article" date="2021" name="Commun. Biol.">
        <title>The genome of Shorea leprosula (Dipterocarpaceae) highlights the ecological relevance of drought in aseasonal tropical rainforests.</title>
        <authorList>
            <person name="Ng K.K.S."/>
            <person name="Kobayashi M.J."/>
            <person name="Fawcett J.A."/>
            <person name="Hatakeyama M."/>
            <person name="Paape T."/>
            <person name="Ng C.H."/>
            <person name="Ang C.C."/>
            <person name="Tnah L.H."/>
            <person name="Lee C.T."/>
            <person name="Nishiyama T."/>
            <person name="Sese J."/>
            <person name="O'Brien M.J."/>
            <person name="Copetti D."/>
            <person name="Mohd Noor M.I."/>
            <person name="Ong R.C."/>
            <person name="Putra M."/>
            <person name="Sireger I.Z."/>
            <person name="Indrioko S."/>
            <person name="Kosugi Y."/>
            <person name="Izuno A."/>
            <person name="Isagi Y."/>
            <person name="Lee S.L."/>
            <person name="Shimizu K.K."/>
        </authorList>
    </citation>
    <scope>NUCLEOTIDE SEQUENCE [LARGE SCALE GENOMIC DNA]</scope>
    <source>
        <strain evidence="3">214</strain>
    </source>
</reference>
<evidence type="ECO:0000313" key="3">
    <source>
        <dbReference type="EMBL" id="GKV40773.1"/>
    </source>
</evidence>
<dbReference type="EMBL" id="BPVZ01000144">
    <property type="protein sequence ID" value="GKV40773.1"/>
    <property type="molecule type" value="Genomic_DNA"/>
</dbReference>
<dbReference type="AlphaFoldDB" id="A0AAV5LVI7"/>
<dbReference type="PANTHER" id="PTHR31635">
    <property type="entry name" value="REVERSE TRANSCRIPTASE DOMAIN-CONTAINING PROTEIN-RELATED"/>
    <property type="match status" value="1"/>
</dbReference>
<name>A0AAV5LVI7_9ROSI</name>
<dbReference type="Pfam" id="PF00078">
    <property type="entry name" value="RVT_1"/>
    <property type="match status" value="1"/>
</dbReference>
<dbReference type="PANTHER" id="PTHR31635:SF196">
    <property type="entry name" value="REVERSE TRANSCRIPTASE DOMAIN-CONTAINING PROTEIN-RELATED"/>
    <property type="match status" value="1"/>
</dbReference>
<evidence type="ECO:0000256" key="1">
    <source>
        <dbReference type="SAM" id="Phobius"/>
    </source>
</evidence>
<feature type="domain" description="Reverse transcriptase" evidence="2">
    <location>
        <begin position="269"/>
        <end position="547"/>
    </location>
</feature>
<keyword evidence="1" id="KW-0812">Transmembrane</keyword>
<dbReference type="PROSITE" id="PS50878">
    <property type="entry name" value="RT_POL"/>
    <property type="match status" value="1"/>
</dbReference>
<keyword evidence="4" id="KW-1185">Reference proteome</keyword>
<organism evidence="3 4">
    <name type="scientific">Rubroshorea leprosula</name>
    <dbReference type="NCBI Taxonomy" id="152421"/>
    <lineage>
        <taxon>Eukaryota</taxon>
        <taxon>Viridiplantae</taxon>
        <taxon>Streptophyta</taxon>
        <taxon>Embryophyta</taxon>
        <taxon>Tracheophyta</taxon>
        <taxon>Spermatophyta</taxon>
        <taxon>Magnoliopsida</taxon>
        <taxon>eudicotyledons</taxon>
        <taxon>Gunneridae</taxon>
        <taxon>Pentapetalae</taxon>
        <taxon>rosids</taxon>
        <taxon>malvids</taxon>
        <taxon>Malvales</taxon>
        <taxon>Dipterocarpaceae</taxon>
        <taxon>Rubroshorea</taxon>
    </lineage>
</organism>
<feature type="transmembrane region" description="Helical" evidence="1">
    <location>
        <begin position="588"/>
        <end position="607"/>
    </location>
</feature>
<dbReference type="SUPFAM" id="SSF56672">
    <property type="entry name" value="DNA/RNA polymerases"/>
    <property type="match status" value="1"/>
</dbReference>
<keyword evidence="1" id="KW-1133">Transmembrane helix</keyword>
<dbReference type="InterPro" id="IPR000477">
    <property type="entry name" value="RT_dom"/>
</dbReference>
<gene>
    <name evidence="3" type="ORF">SLEP1_g48376</name>
</gene>
<accession>A0AAV5LVI7</accession>
<sequence>MKQWGLKRDISDHCPVLLKNEVKNWGPKPFRLFNAWLQHPEFKLKVAELWKTTHIQGWGGYILKQKLKETKSFLKCWSKEKFGELDKKIENCKETIATLDDKGEVFTLSNDELETRRQGTMDLWRFLQDKESMLKQKSRLYWINSGDANTRFFHQSIKQRWRRNEINCLEINGVQLQDVEELQQGVAEHFELMFKEDEWRRPRLDGIEFNRLSTEQNATLISQFTEEEIKKTIWACNSSKAPGLDGFTFGFLKTMWEDVRKEICDFVVDFQRNGKLVRGSNASFIVLIPKKDNPIRIEDYRPISLIGCMYKLISKLLANRLSKVIEGLIGENQSAFIAGRLLVDSVIVANETIDEIKQKKKRCFIFKADFEKAFDKVSWDFLDYMMSRMGFCDIWRKWIKECLSSSTVSVLVNGSATKEFKVSKGLRQGDPLSPFLFLIVAEGLNGIINSAVSKSLFNGVQVGSSNITISHLQFADDTILFGEANEQNIKAAKSIMRTFELVSGLKINYNKSTLIGINVDTEEINHFACFLHCKPGKLPLMYLGMPVGASLRRKSTWSTLVAKFERKLTGWNNRFLSMGGRIVCINSVLSSLPVFLMSAYLIPMGVIKRIDSIRRAFLWGGWRDTIGPAG</sequence>
<comment type="caution">
    <text evidence="3">The sequence shown here is derived from an EMBL/GenBank/DDBJ whole genome shotgun (WGS) entry which is preliminary data.</text>
</comment>
<evidence type="ECO:0000259" key="2">
    <source>
        <dbReference type="PROSITE" id="PS50878"/>
    </source>
</evidence>
<dbReference type="CDD" id="cd01650">
    <property type="entry name" value="RT_nLTR_like"/>
    <property type="match status" value="1"/>
</dbReference>
<protein>
    <recommendedName>
        <fullName evidence="2">Reverse transcriptase domain-containing protein</fullName>
    </recommendedName>
</protein>
<proteinExistence type="predicted"/>